<proteinExistence type="predicted"/>
<dbReference type="AlphaFoldDB" id="A0A9P6N8U5"/>
<organism evidence="1 2">
    <name type="scientific">Cronartium quercuum f. sp. fusiforme G11</name>
    <dbReference type="NCBI Taxonomy" id="708437"/>
    <lineage>
        <taxon>Eukaryota</taxon>
        <taxon>Fungi</taxon>
        <taxon>Dikarya</taxon>
        <taxon>Basidiomycota</taxon>
        <taxon>Pucciniomycotina</taxon>
        <taxon>Pucciniomycetes</taxon>
        <taxon>Pucciniales</taxon>
        <taxon>Coleosporiaceae</taxon>
        <taxon>Cronartium</taxon>
    </lineage>
</organism>
<keyword evidence="2" id="KW-1185">Reference proteome</keyword>
<evidence type="ECO:0000313" key="1">
    <source>
        <dbReference type="EMBL" id="KAG0142080.1"/>
    </source>
</evidence>
<dbReference type="OrthoDB" id="2504162at2759"/>
<gene>
    <name evidence="1" type="ORF">CROQUDRAFT_50815</name>
</gene>
<sequence length="228" mass="25113">MEPLPLRFALLPTYTFRLDAPLVPVLYVRFPGEVSSSLPHAPPASSSPPSLNTSFIDVVRILDPEHRSPFIALGRLLALVQPVSISPLAALDVLRELPKASGNLKPVYSLLLNGLAPFPDLWITLPLARDIAKRYGLLQSDDSGLLAHLLDWQTRAVWSVVTLSSARTSVRTGELVSNWRVPEDVLILRDYSISSLSESVHGYIIQVFAGLKPGWRNLRPRSSSLPRA</sequence>
<protein>
    <submittedName>
        <fullName evidence="1">Uncharacterized protein</fullName>
    </submittedName>
</protein>
<dbReference type="Proteomes" id="UP000886653">
    <property type="component" value="Unassembled WGS sequence"/>
</dbReference>
<evidence type="ECO:0000313" key="2">
    <source>
        <dbReference type="Proteomes" id="UP000886653"/>
    </source>
</evidence>
<name>A0A9P6N8U5_9BASI</name>
<reference evidence="1" key="1">
    <citation type="submission" date="2013-11" db="EMBL/GenBank/DDBJ databases">
        <title>Genome sequence of the fusiform rust pathogen reveals effectors for host alternation and coevolution with pine.</title>
        <authorList>
            <consortium name="DOE Joint Genome Institute"/>
            <person name="Smith K."/>
            <person name="Pendleton A."/>
            <person name="Kubisiak T."/>
            <person name="Anderson C."/>
            <person name="Salamov A."/>
            <person name="Aerts A."/>
            <person name="Riley R."/>
            <person name="Clum A."/>
            <person name="Lindquist E."/>
            <person name="Ence D."/>
            <person name="Campbell M."/>
            <person name="Kronenberg Z."/>
            <person name="Feau N."/>
            <person name="Dhillon B."/>
            <person name="Hamelin R."/>
            <person name="Burleigh J."/>
            <person name="Smith J."/>
            <person name="Yandell M."/>
            <person name="Nelson C."/>
            <person name="Grigoriev I."/>
            <person name="Davis J."/>
        </authorList>
    </citation>
    <scope>NUCLEOTIDE SEQUENCE</scope>
    <source>
        <strain evidence="1">G11</strain>
    </source>
</reference>
<accession>A0A9P6N8U5</accession>
<dbReference type="EMBL" id="MU167361">
    <property type="protein sequence ID" value="KAG0142080.1"/>
    <property type="molecule type" value="Genomic_DNA"/>
</dbReference>
<comment type="caution">
    <text evidence="1">The sequence shown here is derived from an EMBL/GenBank/DDBJ whole genome shotgun (WGS) entry which is preliminary data.</text>
</comment>